<gene>
    <name evidence="2" type="ORF">RR46_05713</name>
</gene>
<sequence length="128" mass="13880">MSNPLMLPRPVLPFPGPMSQNSTLFVSRYVSVVTWRRSNAGSPKYAQIPQMNEAISAPPQQVPLMYCGMVSPQPSFCNVSDMSASASGDDYEYTGGSGDGYQRSSKRSYHGSSSGGTASTPSYHPYRR</sequence>
<evidence type="ECO:0000313" key="3">
    <source>
        <dbReference type="Proteomes" id="UP000053268"/>
    </source>
</evidence>
<proteinExistence type="predicted"/>
<keyword evidence="3" id="KW-1185">Reference proteome</keyword>
<feature type="region of interest" description="Disordered" evidence="1">
    <location>
        <begin position="78"/>
        <end position="128"/>
    </location>
</feature>
<dbReference type="AlphaFoldDB" id="A0A194PUL3"/>
<organism evidence="2 3">
    <name type="scientific">Papilio xuthus</name>
    <name type="common">Asian swallowtail butterfly</name>
    <dbReference type="NCBI Taxonomy" id="66420"/>
    <lineage>
        <taxon>Eukaryota</taxon>
        <taxon>Metazoa</taxon>
        <taxon>Ecdysozoa</taxon>
        <taxon>Arthropoda</taxon>
        <taxon>Hexapoda</taxon>
        <taxon>Insecta</taxon>
        <taxon>Pterygota</taxon>
        <taxon>Neoptera</taxon>
        <taxon>Endopterygota</taxon>
        <taxon>Lepidoptera</taxon>
        <taxon>Glossata</taxon>
        <taxon>Ditrysia</taxon>
        <taxon>Papilionoidea</taxon>
        <taxon>Papilionidae</taxon>
        <taxon>Papilioninae</taxon>
        <taxon>Papilio</taxon>
    </lineage>
</organism>
<dbReference type="EMBL" id="KQ459591">
    <property type="protein sequence ID" value="KPI97096.1"/>
    <property type="molecule type" value="Genomic_DNA"/>
</dbReference>
<accession>A0A194PUL3</accession>
<evidence type="ECO:0000313" key="2">
    <source>
        <dbReference type="EMBL" id="KPI97096.1"/>
    </source>
</evidence>
<protein>
    <submittedName>
        <fullName evidence="2">Uncharacterized protein</fullName>
    </submittedName>
</protein>
<reference evidence="2 3" key="1">
    <citation type="journal article" date="2015" name="Nat. Commun.">
        <title>Outbred genome sequencing and CRISPR/Cas9 gene editing in butterflies.</title>
        <authorList>
            <person name="Li X."/>
            <person name="Fan D."/>
            <person name="Zhang W."/>
            <person name="Liu G."/>
            <person name="Zhang L."/>
            <person name="Zhao L."/>
            <person name="Fang X."/>
            <person name="Chen L."/>
            <person name="Dong Y."/>
            <person name="Chen Y."/>
            <person name="Ding Y."/>
            <person name="Zhao R."/>
            <person name="Feng M."/>
            <person name="Zhu Y."/>
            <person name="Feng Y."/>
            <person name="Jiang X."/>
            <person name="Zhu D."/>
            <person name="Xiang H."/>
            <person name="Feng X."/>
            <person name="Li S."/>
            <person name="Wang J."/>
            <person name="Zhang G."/>
            <person name="Kronforst M.R."/>
            <person name="Wang W."/>
        </authorList>
    </citation>
    <scope>NUCLEOTIDE SEQUENCE [LARGE SCALE GENOMIC DNA]</scope>
    <source>
        <strain evidence="2">Ya'a_city_454_Px</strain>
        <tissue evidence="2">Whole body</tissue>
    </source>
</reference>
<evidence type="ECO:0000256" key="1">
    <source>
        <dbReference type="SAM" id="MobiDB-lite"/>
    </source>
</evidence>
<dbReference type="Proteomes" id="UP000053268">
    <property type="component" value="Unassembled WGS sequence"/>
</dbReference>
<name>A0A194PUL3_PAPXU</name>